<evidence type="ECO:0000256" key="14">
    <source>
        <dbReference type="ARBA" id="ARBA00022989"/>
    </source>
</evidence>
<dbReference type="NCBIfam" id="TIGR00231">
    <property type="entry name" value="small_GTP"/>
    <property type="match status" value="1"/>
</dbReference>
<dbReference type="FunFam" id="3.40.50.300:FF:003552">
    <property type="entry name" value="RAB13, member RAS oncogene family"/>
    <property type="match status" value="1"/>
</dbReference>
<keyword evidence="17 28" id="KW-0472">Membrane</keyword>
<proteinExistence type="inferred from homology"/>
<comment type="similarity">
    <text evidence="24">Belongs to the JTB family.</text>
</comment>
<keyword evidence="9" id="KW-0132">Cell division</keyword>
<keyword evidence="8" id="KW-0963">Cytoplasm</keyword>
<evidence type="ECO:0000256" key="21">
    <source>
        <dbReference type="ARBA" id="ARBA00023306"/>
    </source>
</evidence>
<dbReference type="GO" id="GO:0005525">
    <property type="term" value="F:GTP binding"/>
    <property type="evidence" value="ECO:0007669"/>
    <property type="project" value="UniProtKB-KW"/>
</dbReference>
<keyword evidence="12" id="KW-0547">Nucleotide-binding</keyword>
<comment type="similarity">
    <text evidence="6">Belongs to the small GTPase superfamily. Rab family.</text>
</comment>
<evidence type="ECO:0000256" key="27">
    <source>
        <dbReference type="SAM" id="MobiDB-lite"/>
    </source>
</evidence>
<keyword evidence="19" id="KW-0449">Lipoprotein</keyword>
<dbReference type="SUPFAM" id="SSF52540">
    <property type="entry name" value="P-loop containing nucleoside triphosphate hydrolases"/>
    <property type="match status" value="1"/>
</dbReference>
<dbReference type="PRINTS" id="PR00449">
    <property type="entry name" value="RASTRNSFRMNG"/>
</dbReference>
<evidence type="ECO:0000256" key="20">
    <source>
        <dbReference type="ARBA" id="ARBA00023289"/>
    </source>
</evidence>
<dbReference type="InterPro" id="IPR001806">
    <property type="entry name" value="Small_GTPase"/>
</dbReference>
<protein>
    <recommendedName>
        <fullName evidence="26">Protein JTB</fullName>
        <ecNumber evidence="7">3.6.5.2</ecNumber>
    </recommendedName>
</protein>
<organism evidence="29 30">
    <name type="scientific">Dromaius novaehollandiae</name>
    <name type="common">Emu</name>
    <dbReference type="NCBI Taxonomy" id="8790"/>
    <lineage>
        <taxon>Eukaryota</taxon>
        <taxon>Metazoa</taxon>
        <taxon>Chordata</taxon>
        <taxon>Craniata</taxon>
        <taxon>Vertebrata</taxon>
        <taxon>Euteleostomi</taxon>
        <taxon>Archelosauria</taxon>
        <taxon>Archosauria</taxon>
        <taxon>Dinosauria</taxon>
        <taxon>Saurischia</taxon>
        <taxon>Theropoda</taxon>
        <taxon>Coelurosauria</taxon>
        <taxon>Aves</taxon>
        <taxon>Palaeognathae</taxon>
        <taxon>Casuariiformes</taxon>
        <taxon>Dromaiidae</taxon>
        <taxon>Dromaius</taxon>
    </lineage>
</organism>
<comment type="subcellular location">
    <subcellularLocation>
        <location evidence="3">Cytoplasm</location>
        <location evidence="3">Cytoskeleton</location>
        <location evidence="3">Microtubule organizing center</location>
        <location evidence="3">Centrosome</location>
    </subcellularLocation>
    <subcellularLocation>
        <location evidence="2">Cytoplasm</location>
        <location evidence="2">Cytoskeleton</location>
        <location evidence="2">Spindle</location>
    </subcellularLocation>
    <subcellularLocation>
        <location evidence="5">Membrane</location>
        <topology evidence="5">Lipid-anchor</topology>
    </subcellularLocation>
    <subcellularLocation>
        <location evidence="4">Membrane</location>
        <topology evidence="4">Single-pass type I membrane protein</topology>
    </subcellularLocation>
    <subcellularLocation>
        <location evidence="1">Mitochondrion</location>
    </subcellularLocation>
</comment>
<keyword evidence="20" id="KW-0636">Prenylation</keyword>
<dbReference type="GO" id="GO:0005819">
    <property type="term" value="C:spindle"/>
    <property type="evidence" value="ECO:0007669"/>
    <property type="project" value="UniProtKB-SubCell"/>
</dbReference>
<dbReference type="AlphaFoldDB" id="A0A8C4P3T4"/>
<evidence type="ECO:0000313" key="29">
    <source>
        <dbReference type="Ensembl" id="ENSDNVP00000004238.1"/>
    </source>
</evidence>
<evidence type="ECO:0000256" key="25">
    <source>
        <dbReference type="ARBA" id="ARBA00063184"/>
    </source>
</evidence>
<dbReference type="GO" id="GO:0016020">
    <property type="term" value="C:membrane"/>
    <property type="evidence" value="ECO:0007669"/>
    <property type="project" value="UniProtKB-SubCell"/>
</dbReference>
<dbReference type="PROSITE" id="PS51419">
    <property type="entry name" value="RAB"/>
    <property type="match status" value="1"/>
</dbReference>
<dbReference type="Ensembl" id="ENSDNVT00000005097.1">
    <property type="protein sequence ID" value="ENSDNVP00000004238.1"/>
    <property type="gene ID" value="ENSDNVG00000003011.1"/>
</dbReference>
<dbReference type="FunFam" id="3.30.720.220:FF:000001">
    <property type="entry name" value="Jumping translocation breakpoint"/>
    <property type="match status" value="1"/>
</dbReference>
<evidence type="ECO:0000256" key="5">
    <source>
        <dbReference type="ARBA" id="ARBA00004635"/>
    </source>
</evidence>
<keyword evidence="13" id="KW-0498">Mitosis</keyword>
<dbReference type="InterPro" id="IPR050305">
    <property type="entry name" value="Small_GTPase_Rab"/>
</dbReference>
<evidence type="ECO:0000256" key="13">
    <source>
        <dbReference type="ARBA" id="ARBA00022776"/>
    </source>
</evidence>
<evidence type="ECO:0000256" key="26">
    <source>
        <dbReference type="ARBA" id="ARBA00068227"/>
    </source>
</evidence>
<name>A0A8C4P3T4_DRONO</name>
<evidence type="ECO:0000256" key="7">
    <source>
        <dbReference type="ARBA" id="ARBA00011984"/>
    </source>
</evidence>
<evidence type="ECO:0000256" key="8">
    <source>
        <dbReference type="ARBA" id="ARBA00022490"/>
    </source>
</evidence>
<dbReference type="PROSITE" id="PS51421">
    <property type="entry name" value="RAS"/>
    <property type="match status" value="1"/>
</dbReference>
<dbReference type="InterPro" id="IPR027417">
    <property type="entry name" value="P-loop_NTPase"/>
</dbReference>
<reference evidence="29" key="1">
    <citation type="submission" date="2025-08" db="UniProtKB">
        <authorList>
            <consortium name="Ensembl"/>
        </authorList>
    </citation>
    <scope>IDENTIFICATION</scope>
</reference>
<dbReference type="GO" id="GO:0005813">
    <property type="term" value="C:centrosome"/>
    <property type="evidence" value="ECO:0007669"/>
    <property type="project" value="UniProtKB-SubCell"/>
</dbReference>
<evidence type="ECO:0000256" key="22">
    <source>
        <dbReference type="ARBA" id="ARBA00047660"/>
    </source>
</evidence>
<keyword evidence="11" id="KW-0732">Signal</keyword>
<dbReference type="GO" id="GO:0003925">
    <property type="term" value="F:G protein activity"/>
    <property type="evidence" value="ECO:0007669"/>
    <property type="project" value="UniProtKB-EC"/>
</dbReference>
<evidence type="ECO:0000256" key="17">
    <source>
        <dbReference type="ARBA" id="ARBA00023136"/>
    </source>
</evidence>
<comment type="catalytic activity">
    <reaction evidence="22">
        <text>GTP + H2O = GDP + phosphate + H(+)</text>
        <dbReference type="Rhea" id="RHEA:19669"/>
        <dbReference type="ChEBI" id="CHEBI:15377"/>
        <dbReference type="ChEBI" id="CHEBI:15378"/>
        <dbReference type="ChEBI" id="CHEBI:37565"/>
        <dbReference type="ChEBI" id="CHEBI:43474"/>
        <dbReference type="ChEBI" id="CHEBI:58189"/>
        <dbReference type="EC" id="3.6.5.2"/>
    </reaction>
    <physiologicalReaction direction="left-to-right" evidence="22">
        <dbReference type="Rhea" id="RHEA:19670"/>
    </physiologicalReaction>
</comment>
<evidence type="ECO:0000256" key="23">
    <source>
        <dbReference type="ARBA" id="ARBA00058368"/>
    </source>
</evidence>
<dbReference type="Gene3D" id="3.30.720.220">
    <property type="match status" value="1"/>
</dbReference>
<dbReference type="GO" id="GO:0051301">
    <property type="term" value="P:cell division"/>
    <property type="evidence" value="ECO:0007669"/>
    <property type="project" value="UniProtKB-KW"/>
</dbReference>
<comment type="subunit">
    <text evidence="25">Interacts with AURKA, AURKB, BIRC5 and INCENP. May be a component of the CPC at least composed of BIRC5/survivin, CDCA8/borealin, INCENP and AURKB/Aurora-B.</text>
</comment>
<evidence type="ECO:0000256" key="10">
    <source>
        <dbReference type="ARBA" id="ARBA00022692"/>
    </source>
</evidence>
<evidence type="ECO:0000256" key="6">
    <source>
        <dbReference type="ARBA" id="ARBA00006270"/>
    </source>
</evidence>
<dbReference type="Proteomes" id="UP000694423">
    <property type="component" value="Unplaced"/>
</dbReference>
<evidence type="ECO:0000313" key="30">
    <source>
        <dbReference type="Proteomes" id="UP000694423"/>
    </source>
</evidence>
<evidence type="ECO:0000256" key="16">
    <source>
        <dbReference type="ARBA" id="ARBA00023134"/>
    </source>
</evidence>
<reference evidence="29" key="2">
    <citation type="submission" date="2025-09" db="UniProtKB">
        <authorList>
            <consortium name="Ensembl"/>
        </authorList>
    </citation>
    <scope>IDENTIFICATION</scope>
</reference>
<evidence type="ECO:0000256" key="12">
    <source>
        <dbReference type="ARBA" id="ARBA00022741"/>
    </source>
</evidence>
<feature type="transmembrane region" description="Helical" evidence="28">
    <location>
        <begin position="284"/>
        <end position="305"/>
    </location>
</feature>
<dbReference type="PANTHER" id="PTHR47980">
    <property type="entry name" value="LD44762P"/>
    <property type="match status" value="1"/>
</dbReference>
<keyword evidence="15" id="KW-0496">Mitochondrion</keyword>
<sequence>MAGSSLPGPGTPSPPPLPALLPTPGPGVLPCPRGPRVPARLSPPLPGIDFKIRTVEIEGKKIKLQIWDTAGQERFKTITTAYYRGAMGIILVYDITDEKSFENIQNWMKSIKENASAGVERLLIGNKCDMESKRKVQREDAEKLAKEYGIRFFETSAKSSVNVEEAFSTLARDILLKTSRKAGQSNKPSLDLGSQKKGSSRCSVAPAAAMAASDERRLAVPVAATPCWQVEDFVVAQECTQCTSFQAKTIPDCSPTGFIEKINCATSKRDEFKSCRSAVMEAHIFWKFVGTMMCVAAVFAVLVVCRQRVLDRKALEKVRKQIESI</sequence>
<keyword evidence="21" id="KW-0131">Cell cycle</keyword>
<dbReference type="SMART" id="SM00173">
    <property type="entry name" value="RAS"/>
    <property type="match status" value="1"/>
</dbReference>
<evidence type="ECO:0000256" key="3">
    <source>
        <dbReference type="ARBA" id="ARBA00004300"/>
    </source>
</evidence>
<dbReference type="Pfam" id="PF05439">
    <property type="entry name" value="JTB"/>
    <property type="match status" value="1"/>
</dbReference>
<accession>A0A8C4P3T4</accession>
<keyword evidence="16" id="KW-0342">GTP-binding</keyword>
<dbReference type="SMART" id="SM00175">
    <property type="entry name" value="RAB"/>
    <property type="match status" value="1"/>
</dbReference>
<keyword evidence="14 28" id="KW-1133">Transmembrane helix</keyword>
<evidence type="ECO:0000256" key="28">
    <source>
        <dbReference type="SAM" id="Phobius"/>
    </source>
</evidence>
<dbReference type="InterPro" id="IPR008657">
    <property type="entry name" value="JTB"/>
</dbReference>
<comment type="function">
    <text evidence="23">Required for normal cytokinesis during mitosis. Plays a role in the regulation of cell proliferation. May be a component of the chromosomal passenger complex (CPC), a complex that acts as a key regulator of mitosis. The CPC complex has essential functions at the centromere in ensuring correct chromosome alignment and segregation and is required for chromatin-induced microtubule stabilization and spindle assembly. Increases AURKB activity. Inhibits apoptosis induced by TGFB1. Overexpression induces swelling of mitochondria and reduces mitochondrial membrane potential.</text>
</comment>
<evidence type="ECO:0000256" key="18">
    <source>
        <dbReference type="ARBA" id="ARBA00023212"/>
    </source>
</evidence>
<evidence type="ECO:0000256" key="1">
    <source>
        <dbReference type="ARBA" id="ARBA00004173"/>
    </source>
</evidence>
<keyword evidence="10 28" id="KW-0812">Transmembrane</keyword>
<dbReference type="Pfam" id="PF00071">
    <property type="entry name" value="Ras"/>
    <property type="match status" value="1"/>
</dbReference>
<evidence type="ECO:0000256" key="2">
    <source>
        <dbReference type="ARBA" id="ARBA00004186"/>
    </source>
</evidence>
<dbReference type="Gene3D" id="3.40.50.300">
    <property type="entry name" value="P-loop containing nucleotide triphosphate hydrolases"/>
    <property type="match status" value="1"/>
</dbReference>
<evidence type="ECO:0000256" key="11">
    <source>
        <dbReference type="ARBA" id="ARBA00022729"/>
    </source>
</evidence>
<evidence type="ECO:0000256" key="4">
    <source>
        <dbReference type="ARBA" id="ARBA00004479"/>
    </source>
</evidence>
<evidence type="ECO:0000256" key="9">
    <source>
        <dbReference type="ARBA" id="ARBA00022618"/>
    </source>
</evidence>
<dbReference type="GO" id="GO:0005739">
    <property type="term" value="C:mitochondrion"/>
    <property type="evidence" value="ECO:0007669"/>
    <property type="project" value="UniProtKB-SubCell"/>
</dbReference>
<evidence type="ECO:0000256" key="19">
    <source>
        <dbReference type="ARBA" id="ARBA00023288"/>
    </source>
</evidence>
<evidence type="ECO:0000256" key="15">
    <source>
        <dbReference type="ARBA" id="ARBA00023128"/>
    </source>
</evidence>
<evidence type="ECO:0000256" key="24">
    <source>
        <dbReference type="ARBA" id="ARBA00060886"/>
    </source>
</evidence>
<feature type="region of interest" description="Disordered" evidence="27">
    <location>
        <begin position="1"/>
        <end position="35"/>
    </location>
</feature>
<dbReference type="EC" id="3.6.5.2" evidence="7"/>
<dbReference type="InterPro" id="IPR005225">
    <property type="entry name" value="Small_GTP-bd"/>
</dbReference>
<keyword evidence="18" id="KW-0206">Cytoskeleton</keyword>
<feature type="compositionally biased region" description="Pro residues" evidence="27">
    <location>
        <begin position="9"/>
        <end position="35"/>
    </location>
</feature>
<dbReference type="SMART" id="SM00174">
    <property type="entry name" value="RHO"/>
    <property type="match status" value="1"/>
</dbReference>
<keyword evidence="30" id="KW-1185">Reference proteome</keyword>
<dbReference type="SMART" id="SM00176">
    <property type="entry name" value="RAN"/>
    <property type="match status" value="1"/>
</dbReference>